<feature type="domain" description="N-acetyltransferase" evidence="3">
    <location>
        <begin position="9"/>
        <end position="202"/>
    </location>
</feature>
<proteinExistence type="predicted"/>
<dbReference type="PANTHER" id="PTHR43877">
    <property type="entry name" value="AMINOALKYLPHOSPHONATE N-ACETYLTRANSFERASE-RELATED-RELATED"/>
    <property type="match status" value="1"/>
</dbReference>
<dbReference type="EMBL" id="LS483254">
    <property type="protein sequence ID" value="SQD92729.1"/>
    <property type="molecule type" value="Genomic_DNA"/>
</dbReference>
<keyword evidence="1 4" id="KW-0808">Transferase</keyword>
<keyword evidence="2" id="KW-0012">Acyltransferase</keyword>
<dbReference type="Proteomes" id="UP000249818">
    <property type="component" value="Chromosome BARAN1"/>
</dbReference>
<reference evidence="5" key="1">
    <citation type="submission" date="2018-05" db="EMBL/GenBank/DDBJ databases">
        <authorList>
            <person name="Hao L."/>
        </authorList>
    </citation>
    <scope>NUCLEOTIDE SEQUENCE [LARGE SCALE GENOMIC DNA]</scope>
</reference>
<dbReference type="OrthoDB" id="4140682at2"/>
<organism evidence="4 5">
    <name type="scientific">Candidatus Bipolaricaulis anaerobius</name>
    <dbReference type="NCBI Taxonomy" id="2026885"/>
    <lineage>
        <taxon>Bacteria</taxon>
        <taxon>Candidatus Bipolaricaulota</taxon>
        <taxon>Candidatus Bipolaricaulia</taxon>
        <taxon>Candidatus Bipolaricaulales</taxon>
        <taxon>Candidatus Bipolaricaulaceae</taxon>
        <taxon>Candidatus Bipolaricaulis</taxon>
    </lineage>
</organism>
<gene>
    <name evidence="4" type="ORF">BARAN1_0705</name>
</gene>
<evidence type="ECO:0000256" key="2">
    <source>
        <dbReference type="ARBA" id="ARBA00023315"/>
    </source>
</evidence>
<evidence type="ECO:0000259" key="3">
    <source>
        <dbReference type="PROSITE" id="PS51186"/>
    </source>
</evidence>
<dbReference type="InterPro" id="IPR050832">
    <property type="entry name" value="Bact_Acetyltransf"/>
</dbReference>
<dbReference type="GO" id="GO:0016747">
    <property type="term" value="F:acyltransferase activity, transferring groups other than amino-acyl groups"/>
    <property type="evidence" value="ECO:0007669"/>
    <property type="project" value="InterPro"/>
</dbReference>
<dbReference type="KEGG" id="bana:BARAN1_0705"/>
<evidence type="ECO:0000313" key="4">
    <source>
        <dbReference type="EMBL" id="SQD92729.1"/>
    </source>
</evidence>
<name>A0A2X3L0K7_9BACT</name>
<protein>
    <submittedName>
        <fullName evidence="4">GCN5-related N-acetyltransferase</fullName>
    </submittedName>
</protein>
<accession>A0A2X3L0K7</accession>
<dbReference type="PROSITE" id="PS51186">
    <property type="entry name" value="GNAT"/>
    <property type="match status" value="1"/>
</dbReference>
<dbReference type="InterPro" id="IPR016181">
    <property type="entry name" value="Acyl_CoA_acyltransferase"/>
</dbReference>
<dbReference type="AlphaFoldDB" id="A0A2X3L0K7"/>
<dbReference type="InterPro" id="IPR000182">
    <property type="entry name" value="GNAT_dom"/>
</dbReference>
<dbReference type="Pfam" id="PF00583">
    <property type="entry name" value="Acetyltransf_1"/>
    <property type="match status" value="2"/>
</dbReference>
<dbReference type="Gene3D" id="3.40.630.30">
    <property type="match status" value="1"/>
</dbReference>
<sequence>MSRSRTWIERFDPATARSDAMRGFHALSNRIRAECWPDDPPRELSVLRAAMTSVPAWWGVRWWVAWRDGRVVGSAELEMNCTKENRHLAWFDVSVLPEYRRQGIGTALLGTMAEAARADGRRLLTMGTVATAPDGEAFVRRLGARPGLIQEINQLRIQDVDRALLHAWQERAPDDAFRLGFWEGPYPEADLADVVKMHEVMNTAPRGELEMEDSHMTPQMIRDQEESLRKRGVERWTVYARHIPTGRIAGFTEVAWNPPEPEIVHQWGTGVFPEFRNHGLGRWLKAAMIEKILAQRPGARFVRTGNASSNAPMLKINHELGFRLYNTTTVWQVPVEQVLTYVAEVG</sequence>
<evidence type="ECO:0000313" key="5">
    <source>
        <dbReference type="Proteomes" id="UP000249818"/>
    </source>
</evidence>
<keyword evidence="5" id="KW-1185">Reference proteome</keyword>
<evidence type="ECO:0000256" key="1">
    <source>
        <dbReference type="ARBA" id="ARBA00022679"/>
    </source>
</evidence>
<dbReference type="RefSeq" id="WP_122030912.1">
    <property type="nucleotide sequence ID" value="NZ_LS483254.1"/>
</dbReference>
<dbReference type="SUPFAM" id="SSF55729">
    <property type="entry name" value="Acyl-CoA N-acyltransferases (Nat)"/>
    <property type="match status" value="2"/>
</dbReference>
<dbReference type="CDD" id="cd04301">
    <property type="entry name" value="NAT_SF"/>
    <property type="match status" value="2"/>
</dbReference>